<feature type="compositionally biased region" description="Basic residues" evidence="4">
    <location>
        <begin position="572"/>
        <end position="591"/>
    </location>
</feature>
<dbReference type="OrthoDB" id="4869960at2759"/>
<dbReference type="PANTHER" id="PTHR15574:SF43">
    <property type="entry name" value="DDB1- AND CUL4-ASSOCIATED FACTOR 5"/>
    <property type="match status" value="1"/>
</dbReference>
<evidence type="ECO:0000256" key="1">
    <source>
        <dbReference type="ARBA" id="ARBA00022574"/>
    </source>
</evidence>
<dbReference type="STRING" id="2015173.A0A026X0H7"/>
<dbReference type="PROSITE" id="PS50082">
    <property type="entry name" value="WD_REPEATS_2"/>
    <property type="match status" value="3"/>
</dbReference>
<feature type="region of interest" description="Disordered" evidence="4">
    <location>
        <begin position="1"/>
        <end position="26"/>
    </location>
</feature>
<dbReference type="GO" id="GO:0080008">
    <property type="term" value="C:Cul4-RING E3 ubiquitin ligase complex"/>
    <property type="evidence" value="ECO:0007669"/>
    <property type="project" value="TreeGrafter"/>
</dbReference>
<feature type="compositionally biased region" description="Basic and acidic residues" evidence="4">
    <location>
        <begin position="7"/>
        <end position="25"/>
    </location>
</feature>
<reference evidence="5 6" key="1">
    <citation type="journal article" date="2014" name="Curr. Biol.">
        <title>The genome of the clonal raider ant Cerapachys biroi.</title>
        <authorList>
            <person name="Oxley P.R."/>
            <person name="Ji L."/>
            <person name="Fetter-Pruneda I."/>
            <person name="McKenzie S.K."/>
            <person name="Li C."/>
            <person name="Hu H."/>
            <person name="Zhang G."/>
            <person name="Kronauer D.J."/>
        </authorList>
    </citation>
    <scope>NUCLEOTIDE SEQUENCE [LARGE SCALE GENOMIC DNA]</scope>
</reference>
<feature type="region of interest" description="Disordered" evidence="4">
    <location>
        <begin position="837"/>
        <end position="859"/>
    </location>
</feature>
<gene>
    <name evidence="5" type="ORF">X777_07911</name>
</gene>
<feature type="region of interest" description="Disordered" evidence="4">
    <location>
        <begin position="541"/>
        <end position="824"/>
    </location>
</feature>
<feature type="region of interest" description="Disordered" evidence="4">
    <location>
        <begin position="474"/>
        <end position="523"/>
    </location>
</feature>
<dbReference type="InterPro" id="IPR036322">
    <property type="entry name" value="WD40_repeat_dom_sf"/>
</dbReference>
<dbReference type="Gene3D" id="2.130.10.10">
    <property type="entry name" value="YVTN repeat-like/Quinoprotein amine dehydrogenase"/>
    <property type="match status" value="1"/>
</dbReference>
<dbReference type="SUPFAM" id="SSF50978">
    <property type="entry name" value="WD40 repeat-like"/>
    <property type="match status" value="1"/>
</dbReference>
<feature type="compositionally biased region" description="Basic residues" evidence="4">
    <location>
        <begin position="710"/>
        <end position="719"/>
    </location>
</feature>
<dbReference type="PANTHER" id="PTHR15574">
    <property type="entry name" value="WD REPEAT DOMAIN-CONTAINING FAMILY"/>
    <property type="match status" value="1"/>
</dbReference>
<protein>
    <submittedName>
        <fullName evidence="5">DDB1-and CUL4-associated factor</fullName>
    </submittedName>
</protein>
<keyword evidence="2" id="KW-0677">Repeat</keyword>
<feature type="compositionally biased region" description="Polar residues" evidence="4">
    <location>
        <begin position="766"/>
        <end position="775"/>
    </location>
</feature>
<keyword evidence="1 3" id="KW-0853">WD repeat</keyword>
<evidence type="ECO:0000256" key="2">
    <source>
        <dbReference type="ARBA" id="ARBA00022737"/>
    </source>
</evidence>
<feature type="compositionally biased region" description="Basic and acidic residues" evidence="4">
    <location>
        <begin position="720"/>
        <end position="745"/>
    </location>
</feature>
<sequence length="859" mass="95894">MTSSRGDTWRKAADRPPADEQEVGRVRFRAGSLRRRRRRQRQSADGEGVMVAHPSECSTLSYVIARQIDDKVNYCRSLVNARFENSENLFRKDLMSHYGCVNAIEFSNQGDLLVSGGDDRRVLLWRVEQAIQGLGKPTVMKAQHVSNIFCLGYDNSKTKIFSAGNDDQVIVHDLRTSDVLNFFLHEKPVYGLSIHPHNDDVFASACDDGRVLIYDIRSTSTMETFCLARYKSAFHSVMFNPMDPRMLATANAKEGVSIWDVRKPLEPVLRYGSLTPPQSCMNVRFNSMGDRLLALRRRLPPVLYMVDTPMYMCEFDHPGYYNSCTMKSCCFAGENDEYVLSGSDDFNLYMWKIPPLDSKSWVESAHMVMRGHRSIVNQVRYNQASCILASSGVEKIIKIWSPFPLGAGSLGGLKRDAGKRERQRRVFTHDEYIGLVLRSGQFMTHDYSHQSTKEDPRMMAFFDSLVQREIEGWSSEDAPTAPHTPSDPEINPATGEPFTDGTDDTTASEGGVAPERPLESPNRITRLIANRREKLMRLNAADCGTPLNNSSNAAERSASDSASENAGDNAHARRRSKSKSKSKNAKRKHTRVSGMRRISAFGPKKCSVFKVNSDSDSEDERPVDATQPSTSSGLISRRSRYAGVIEEDDGRSSYSSSSSSSSTTTTSSSSSSSSNNSNSSSSNSSSHTGDNQNTSRKRKRSKTDSDTSTKAHRRKHRKYARYESVDKTNRGRRLDDNSEEEKTTDSRVCVKNGNSNKDCREDGPSTGRTSNNRSPQVPCIADSDIKSVVSSQSGKNSGQTREDTQNNTGADDTSSDHEHKLKSLKCFRKKVEELTRRNYRRGSAFQPQMTVSTTSDSSD</sequence>
<feature type="repeat" description="WD" evidence="3">
    <location>
        <begin position="369"/>
        <end position="401"/>
    </location>
</feature>
<dbReference type="InterPro" id="IPR015943">
    <property type="entry name" value="WD40/YVTN_repeat-like_dom_sf"/>
</dbReference>
<dbReference type="InterPro" id="IPR045151">
    <property type="entry name" value="DCAF8"/>
</dbReference>
<dbReference type="InterPro" id="IPR001680">
    <property type="entry name" value="WD40_rpt"/>
</dbReference>
<proteinExistence type="predicted"/>
<evidence type="ECO:0000313" key="6">
    <source>
        <dbReference type="Proteomes" id="UP000053097"/>
    </source>
</evidence>
<accession>A0A026X0H7</accession>
<dbReference type="PROSITE" id="PS50294">
    <property type="entry name" value="WD_REPEATS_REGION"/>
    <property type="match status" value="2"/>
</dbReference>
<dbReference type="GO" id="GO:0045717">
    <property type="term" value="P:negative regulation of fatty acid biosynthetic process"/>
    <property type="evidence" value="ECO:0007669"/>
    <property type="project" value="TreeGrafter"/>
</dbReference>
<keyword evidence="6" id="KW-1185">Reference proteome</keyword>
<organism evidence="5 6">
    <name type="scientific">Ooceraea biroi</name>
    <name type="common">Clonal raider ant</name>
    <name type="synonym">Cerapachys biroi</name>
    <dbReference type="NCBI Taxonomy" id="2015173"/>
    <lineage>
        <taxon>Eukaryota</taxon>
        <taxon>Metazoa</taxon>
        <taxon>Ecdysozoa</taxon>
        <taxon>Arthropoda</taxon>
        <taxon>Hexapoda</taxon>
        <taxon>Insecta</taxon>
        <taxon>Pterygota</taxon>
        <taxon>Neoptera</taxon>
        <taxon>Endopterygota</taxon>
        <taxon>Hymenoptera</taxon>
        <taxon>Apocrita</taxon>
        <taxon>Aculeata</taxon>
        <taxon>Formicoidea</taxon>
        <taxon>Formicidae</taxon>
        <taxon>Dorylinae</taxon>
        <taxon>Ooceraea</taxon>
    </lineage>
</organism>
<dbReference type="SMART" id="SM00320">
    <property type="entry name" value="WD40"/>
    <property type="match status" value="6"/>
</dbReference>
<dbReference type="OMA" id="VFTHDEY"/>
<dbReference type="GO" id="GO:0005737">
    <property type="term" value="C:cytoplasm"/>
    <property type="evidence" value="ECO:0007669"/>
    <property type="project" value="TreeGrafter"/>
</dbReference>
<dbReference type="Pfam" id="PF00400">
    <property type="entry name" value="WD40"/>
    <property type="match status" value="3"/>
</dbReference>
<feature type="compositionally biased region" description="Low complexity" evidence="4">
    <location>
        <begin position="652"/>
        <end position="686"/>
    </location>
</feature>
<feature type="compositionally biased region" description="Low complexity" evidence="4">
    <location>
        <begin position="548"/>
        <end position="566"/>
    </location>
</feature>
<dbReference type="Proteomes" id="UP000053097">
    <property type="component" value="Unassembled WGS sequence"/>
</dbReference>
<evidence type="ECO:0000256" key="3">
    <source>
        <dbReference type="PROSITE-ProRule" id="PRU00221"/>
    </source>
</evidence>
<name>A0A026X0H7_OOCBI</name>
<dbReference type="AlphaFoldDB" id="A0A026X0H7"/>
<dbReference type="EMBL" id="KK107054">
    <property type="protein sequence ID" value="EZA61578.1"/>
    <property type="molecule type" value="Genomic_DNA"/>
</dbReference>
<evidence type="ECO:0000313" key="5">
    <source>
        <dbReference type="EMBL" id="EZA61578.1"/>
    </source>
</evidence>
<evidence type="ECO:0000256" key="4">
    <source>
        <dbReference type="SAM" id="MobiDB-lite"/>
    </source>
</evidence>
<feature type="repeat" description="WD" evidence="3">
    <location>
        <begin position="182"/>
        <end position="224"/>
    </location>
</feature>
<feature type="repeat" description="WD" evidence="3">
    <location>
        <begin position="94"/>
        <end position="128"/>
    </location>
</feature>
<feature type="compositionally biased region" description="Polar residues" evidence="4">
    <location>
        <begin position="788"/>
        <end position="812"/>
    </location>
</feature>
<feature type="compositionally biased region" description="Polar residues" evidence="4">
    <location>
        <begin position="845"/>
        <end position="859"/>
    </location>
</feature>